<evidence type="ECO:0000313" key="5">
    <source>
        <dbReference type="Proteomes" id="UP000235826"/>
    </source>
</evidence>
<evidence type="ECO:0000256" key="1">
    <source>
        <dbReference type="ARBA" id="ARBA00006432"/>
    </source>
</evidence>
<evidence type="ECO:0000259" key="3">
    <source>
        <dbReference type="Pfam" id="PF00501"/>
    </source>
</evidence>
<dbReference type="GO" id="GO:0006631">
    <property type="term" value="P:fatty acid metabolic process"/>
    <property type="evidence" value="ECO:0007669"/>
    <property type="project" value="TreeGrafter"/>
</dbReference>
<dbReference type="InterPro" id="IPR045851">
    <property type="entry name" value="AMP-bd_C_sf"/>
</dbReference>
<gene>
    <name evidence="4" type="ORF">C1H87_23055</name>
</gene>
<keyword evidence="5" id="KW-1185">Reference proteome</keyword>
<protein>
    <submittedName>
        <fullName evidence="4">O-succinylbenzoic acid--CoA ligase</fullName>
    </submittedName>
</protein>
<keyword evidence="2 4" id="KW-0436">Ligase</keyword>
<feature type="domain" description="AMP-dependent synthetase/ligase" evidence="3">
    <location>
        <begin position="60"/>
        <end position="203"/>
    </location>
</feature>
<organism evidence="4 5">
    <name type="scientific">Flavivirga eckloniae</name>
    <dbReference type="NCBI Taxonomy" id="1803846"/>
    <lineage>
        <taxon>Bacteria</taxon>
        <taxon>Pseudomonadati</taxon>
        <taxon>Bacteroidota</taxon>
        <taxon>Flavobacteriia</taxon>
        <taxon>Flavobacteriales</taxon>
        <taxon>Flavobacteriaceae</taxon>
        <taxon>Flavivirga</taxon>
    </lineage>
</organism>
<dbReference type="PANTHER" id="PTHR43201:SF5">
    <property type="entry name" value="MEDIUM-CHAIN ACYL-COA LIGASE ACSF2, MITOCHONDRIAL"/>
    <property type="match status" value="1"/>
</dbReference>
<dbReference type="Pfam" id="PF00501">
    <property type="entry name" value="AMP-binding"/>
    <property type="match status" value="1"/>
</dbReference>
<dbReference type="PANTHER" id="PTHR43201">
    <property type="entry name" value="ACYL-COA SYNTHETASE"/>
    <property type="match status" value="1"/>
</dbReference>
<dbReference type="InterPro" id="IPR000873">
    <property type="entry name" value="AMP-dep_synth/lig_dom"/>
</dbReference>
<reference evidence="4 5" key="1">
    <citation type="submission" date="2018-01" db="EMBL/GenBank/DDBJ databases">
        <title>Complete genome sequence of Flavivirga eckloniae ECD14 isolated from seaweed Ecklonia cava.</title>
        <authorList>
            <person name="Lee J.H."/>
            <person name="Baik K.S."/>
            <person name="Seong C.N."/>
        </authorList>
    </citation>
    <scope>NUCLEOTIDE SEQUENCE [LARGE SCALE GENOMIC DNA]</scope>
    <source>
        <strain evidence="4 5">ECD14</strain>
    </source>
</reference>
<evidence type="ECO:0000313" key="4">
    <source>
        <dbReference type="EMBL" id="AUP81440.1"/>
    </source>
</evidence>
<dbReference type="AlphaFoldDB" id="A0A2K9PWN2"/>
<comment type="similarity">
    <text evidence="1">Belongs to the ATP-dependent AMP-binding enzyme family.</text>
</comment>
<dbReference type="GO" id="GO:0031956">
    <property type="term" value="F:medium-chain fatty acid-CoA ligase activity"/>
    <property type="evidence" value="ECO:0007669"/>
    <property type="project" value="TreeGrafter"/>
</dbReference>
<evidence type="ECO:0000256" key="2">
    <source>
        <dbReference type="ARBA" id="ARBA00022598"/>
    </source>
</evidence>
<proteinExistence type="inferred from homology"/>
<dbReference type="OrthoDB" id="8870348at2"/>
<sequence length="361" mass="40613">MTPEYNKVHNRFKLNGIHYTYEDLMEVAYSFVKEGMPYEALIGEFLLDWLDHHEVIKVNTSGSTGKPKRISINKQAMVSSAIATGNFFNLKPGDKALHCLPSNFIAGKMMLIRAVILGLEVDLVAPTLQPDFNTKTYYDFCAMIPAQLQNSLDKSSRIKTIIVGGAPVSSALRHAVQDIPSNVYETYGMTETVTHIAVKKTNNFNSEKEEGLAKASYFQTLPNVRISQDKRDCLVIEAPELLKDKIVTNDIVKCHSETEFEWLGRYDNVINSGGLKLFPETIEAKLQDKIKERYFVASTPHETLGEQLVLVLEGDSNKLNESIFADLDKLEKPKSVFAVKEFVETDSGKIQRKKTLELLDL</sequence>
<dbReference type="Gene3D" id="3.30.300.30">
    <property type="match status" value="1"/>
</dbReference>
<name>A0A2K9PWN2_9FLAO</name>
<accession>A0A2K9PWN2</accession>
<dbReference type="Gene3D" id="3.40.50.12780">
    <property type="entry name" value="N-terminal domain of ligase-like"/>
    <property type="match status" value="1"/>
</dbReference>
<dbReference type="Proteomes" id="UP000235826">
    <property type="component" value="Chromosome"/>
</dbReference>
<dbReference type="InterPro" id="IPR042099">
    <property type="entry name" value="ANL_N_sf"/>
</dbReference>
<dbReference type="SUPFAM" id="SSF56801">
    <property type="entry name" value="Acetyl-CoA synthetase-like"/>
    <property type="match status" value="1"/>
</dbReference>
<dbReference type="EMBL" id="CP025791">
    <property type="protein sequence ID" value="AUP81440.1"/>
    <property type="molecule type" value="Genomic_DNA"/>
</dbReference>
<dbReference type="RefSeq" id="WP_102758082.1">
    <property type="nucleotide sequence ID" value="NZ_CP025791.1"/>
</dbReference>
<dbReference type="KEGG" id="fek:C1H87_23055"/>